<feature type="transmembrane region" description="Helical" evidence="1">
    <location>
        <begin position="6"/>
        <end position="22"/>
    </location>
</feature>
<dbReference type="EMBL" id="LAZR01048264">
    <property type="protein sequence ID" value="KKK92314.1"/>
    <property type="molecule type" value="Genomic_DNA"/>
</dbReference>
<feature type="non-terminal residue" evidence="2">
    <location>
        <position position="23"/>
    </location>
</feature>
<protein>
    <submittedName>
        <fullName evidence="2">Uncharacterized protein</fullName>
    </submittedName>
</protein>
<evidence type="ECO:0000256" key="1">
    <source>
        <dbReference type="SAM" id="Phobius"/>
    </source>
</evidence>
<gene>
    <name evidence="2" type="ORF">LCGC14_2704150</name>
</gene>
<sequence>MDASTIGMIAFAAVLILLALRVP</sequence>
<keyword evidence="1" id="KW-0812">Transmembrane</keyword>
<proteinExistence type="predicted"/>
<name>A0A0F9BP04_9ZZZZ</name>
<reference evidence="2" key="1">
    <citation type="journal article" date="2015" name="Nature">
        <title>Complex archaea that bridge the gap between prokaryotes and eukaryotes.</title>
        <authorList>
            <person name="Spang A."/>
            <person name="Saw J.H."/>
            <person name="Jorgensen S.L."/>
            <person name="Zaremba-Niedzwiedzka K."/>
            <person name="Martijn J."/>
            <person name="Lind A.E."/>
            <person name="van Eijk R."/>
            <person name="Schleper C."/>
            <person name="Guy L."/>
            <person name="Ettema T.J."/>
        </authorList>
    </citation>
    <scope>NUCLEOTIDE SEQUENCE</scope>
</reference>
<dbReference type="AlphaFoldDB" id="A0A0F9BP04"/>
<keyword evidence="1" id="KW-1133">Transmembrane helix</keyword>
<accession>A0A0F9BP04</accession>
<evidence type="ECO:0000313" key="2">
    <source>
        <dbReference type="EMBL" id="KKK92314.1"/>
    </source>
</evidence>
<keyword evidence="1" id="KW-0472">Membrane</keyword>
<organism evidence="2">
    <name type="scientific">marine sediment metagenome</name>
    <dbReference type="NCBI Taxonomy" id="412755"/>
    <lineage>
        <taxon>unclassified sequences</taxon>
        <taxon>metagenomes</taxon>
        <taxon>ecological metagenomes</taxon>
    </lineage>
</organism>
<comment type="caution">
    <text evidence="2">The sequence shown here is derived from an EMBL/GenBank/DDBJ whole genome shotgun (WGS) entry which is preliminary data.</text>
</comment>